<dbReference type="InterPro" id="IPR031717">
    <property type="entry name" value="ODO-1/KGD_C"/>
</dbReference>
<dbReference type="PANTHER" id="PTHR23152">
    <property type="entry name" value="2-OXOGLUTARATE DEHYDROGENASE"/>
    <property type="match status" value="1"/>
</dbReference>
<keyword evidence="7" id="KW-1185">Reference proteome</keyword>
<feature type="domain" description="2-oxoglutarate dehydrogenase E1 component/KDG C-terminal" evidence="5">
    <location>
        <begin position="3"/>
        <end position="88"/>
    </location>
</feature>
<dbReference type="InterPro" id="IPR042179">
    <property type="entry name" value="KGD_C_sf"/>
</dbReference>
<dbReference type="Pfam" id="PF16870">
    <property type="entry name" value="OxoGdeHyase_C"/>
    <property type="match status" value="1"/>
</dbReference>
<protein>
    <recommendedName>
        <fullName evidence="5">2-oxoglutarate dehydrogenase E1 component/KDG C-terminal domain-containing protein</fullName>
    </recommendedName>
</protein>
<evidence type="ECO:0000256" key="1">
    <source>
        <dbReference type="ARBA" id="ARBA00001964"/>
    </source>
</evidence>
<dbReference type="EMBL" id="JABFTP020000185">
    <property type="protein sequence ID" value="KAL3287362.1"/>
    <property type="molecule type" value="Genomic_DNA"/>
</dbReference>
<evidence type="ECO:0000313" key="7">
    <source>
        <dbReference type="Proteomes" id="UP001516400"/>
    </source>
</evidence>
<feature type="non-terminal residue" evidence="6">
    <location>
        <position position="89"/>
    </location>
</feature>
<comment type="similarity">
    <text evidence="2">Belongs to the alpha-ketoglutarate dehydrogenase family.</text>
</comment>
<proteinExistence type="inferred from homology"/>
<gene>
    <name evidence="6" type="ORF">HHI36_001836</name>
</gene>
<dbReference type="GO" id="GO:0016491">
    <property type="term" value="F:oxidoreductase activity"/>
    <property type="evidence" value="ECO:0007669"/>
    <property type="project" value="UniProtKB-KW"/>
</dbReference>
<dbReference type="InterPro" id="IPR011603">
    <property type="entry name" value="2oxoglutarate_DH_E1"/>
</dbReference>
<keyword evidence="4" id="KW-0786">Thiamine pyrophosphate</keyword>
<evidence type="ECO:0000256" key="3">
    <source>
        <dbReference type="ARBA" id="ARBA00023002"/>
    </source>
</evidence>
<name>A0ABD2P8M2_9CUCU</name>
<evidence type="ECO:0000259" key="5">
    <source>
        <dbReference type="Pfam" id="PF16870"/>
    </source>
</evidence>
<evidence type="ECO:0000256" key="2">
    <source>
        <dbReference type="ARBA" id="ARBA00006936"/>
    </source>
</evidence>
<evidence type="ECO:0000256" key="4">
    <source>
        <dbReference type="ARBA" id="ARBA00023052"/>
    </source>
</evidence>
<reference evidence="6 7" key="1">
    <citation type="journal article" date="2021" name="BMC Biol.">
        <title>Horizontally acquired antibacterial genes associated with adaptive radiation of ladybird beetles.</title>
        <authorList>
            <person name="Li H.S."/>
            <person name="Tang X.F."/>
            <person name="Huang Y.H."/>
            <person name="Xu Z.Y."/>
            <person name="Chen M.L."/>
            <person name="Du X.Y."/>
            <person name="Qiu B.Y."/>
            <person name="Chen P.T."/>
            <person name="Zhang W."/>
            <person name="Slipinski A."/>
            <person name="Escalona H.E."/>
            <person name="Waterhouse R.M."/>
            <person name="Zwick A."/>
            <person name="Pang H."/>
        </authorList>
    </citation>
    <scope>NUCLEOTIDE SEQUENCE [LARGE SCALE GENOMIC DNA]</scope>
    <source>
        <strain evidence="6">SYSU2018</strain>
    </source>
</reference>
<comment type="cofactor">
    <cofactor evidence="1">
        <name>thiamine diphosphate</name>
        <dbReference type="ChEBI" id="CHEBI:58937"/>
    </cofactor>
</comment>
<sequence>MCDPKTIRKVLITSGKHYYTLLKKRQELNIRDAAIIRLESFSPFPTAELLKEIEKFKQASVFVWCQEEHRNMGAWSFIKPRFENLIGKK</sequence>
<comment type="caution">
    <text evidence="6">The sequence shown here is derived from an EMBL/GenBank/DDBJ whole genome shotgun (WGS) entry which is preliminary data.</text>
</comment>
<organism evidence="6 7">
    <name type="scientific">Cryptolaemus montrouzieri</name>
    <dbReference type="NCBI Taxonomy" id="559131"/>
    <lineage>
        <taxon>Eukaryota</taxon>
        <taxon>Metazoa</taxon>
        <taxon>Ecdysozoa</taxon>
        <taxon>Arthropoda</taxon>
        <taxon>Hexapoda</taxon>
        <taxon>Insecta</taxon>
        <taxon>Pterygota</taxon>
        <taxon>Neoptera</taxon>
        <taxon>Endopterygota</taxon>
        <taxon>Coleoptera</taxon>
        <taxon>Polyphaga</taxon>
        <taxon>Cucujiformia</taxon>
        <taxon>Coccinelloidea</taxon>
        <taxon>Coccinellidae</taxon>
        <taxon>Scymninae</taxon>
        <taxon>Scymnini</taxon>
        <taxon>Cryptolaemus</taxon>
    </lineage>
</organism>
<dbReference type="AlphaFoldDB" id="A0ABD2P8M2"/>
<keyword evidence="3" id="KW-0560">Oxidoreductase</keyword>
<dbReference type="Proteomes" id="UP001516400">
    <property type="component" value="Unassembled WGS sequence"/>
</dbReference>
<evidence type="ECO:0000313" key="6">
    <source>
        <dbReference type="EMBL" id="KAL3287362.1"/>
    </source>
</evidence>
<dbReference type="PANTHER" id="PTHR23152:SF4">
    <property type="entry name" value="2-OXOADIPATE DEHYDROGENASE COMPLEX COMPONENT E1"/>
    <property type="match status" value="1"/>
</dbReference>
<dbReference type="Gene3D" id="3.40.50.11610">
    <property type="entry name" value="Multifunctional 2-oxoglutarate metabolism enzyme, C-terminal domain"/>
    <property type="match status" value="1"/>
</dbReference>
<accession>A0ABD2P8M2</accession>